<dbReference type="PRINTS" id="PR00723">
    <property type="entry name" value="SUBTILISIN"/>
</dbReference>
<dbReference type="AlphaFoldDB" id="A0A944HBF8"/>
<evidence type="ECO:0000256" key="4">
    <source>
        <dbReference type="ARBA" id="ARBA00022825"/>
    </source>
</evidence>
<dbReference type="InterPro" id="IPR015500">
    <property type="entry name" value="Peptidase_S8_subtilisin-rel"/>
</dbReference>
<keyword evidence="9" id="KW-1185">Reference proteome</keyword>
<dbReference type="Gene3D" id="2.60.40.10">
    <property type="entry name" value="Immunoglobulins"/>
    <property type="match status" value="1"/>
</dbReference>
<name>A0A944HBF8_DENI1</name>
<evidence type="ECO:0000313" key="9">
    <source>
        <dbReference type="Proteomes" id="UP000694660"/>
    </source>
</evidence>
<keyword evidence="3 5" id="KW-0378">Hydrolase</keyword>
<dbReference type="InterPro" id="IPR000209">
    <property type="entry name" value="Peptidase_S8/S53_dom"/>
</dbReference>
<dbReference type="InterPro" id="IPR013783">
    <property type="entry name" value="Ig-like_fold"/>
</dbReference>
<dbReference type="Proteomes" id="UP000694660">
    <property type="component" value="Unassembled WGS sequence"/>
</dbReference>
<dbReference type="PROSITE" id="PS51892">
    <property type="entry name" value="SUBTILASE"/>
    <property type="match status" value="1"/>
</dbReference>
<dbReference type="Pfam" id="PF01345">
    <property type="entry name" value="DUF11"/>
    <property type="match status" value="1"/>
</dbReference>
<dbReference type="PROSITE" id="PS00138">
    <property type="entry name" value="SUBTILASE_SER"/>
    <property type="match status" value="1"/>
</dbReference>
<keyword evidence="2 5" id="KW-0645">Protease</keyword>
<feature type="active site" description="Charge relay system" evidence="5">
    <location>
        <position position="167"/>
    </location>
</feature>
<sequence length="716" mass="72085">MKTADFRSWQGAKRSNIAPGASILRWLLMTLLIASMPARSASLDDPRVAAELEAGRAQGVVVQFRELPATARTLRDARAVVANRVLARLPESRFVVRRSYRELPMRALTLHDSAALAQLLADPDVEAVFADKPLHAHLLQSLPQIGQSDVVDIMGRQGAGSAIAVIDTGVDYTQSELGRCSAPGAGGACRVVAAYEAAPDDGAADANGHGTKVALTAAATAPQADIVAIDVFDDATALSSDIIDGIDWAIANRSAYNIVAINMSLGDGVEHGTPCSNRFLDPFVTPVRNARNAGIVVVASSGNDGFTAGIASPACVGEAVSVGAVYDRTGGQVAWSGCTDASTTVDQVTCFSNSGAPLDLLAPGAMITVGGSTVGGTSFSAPFVSGAVAVLKAQFPAETPAQIEARIVNGGVPVIDGRNALVRPRLDLLTAQGAPDNDDFAAAAALTGTAGSASGWNFNATAQNGEPLHASATGATSVWWTWSAPADGSLAVDTAGSALDTLLGVYQGVAVSALTEVGSDDDGGSEGTSALSIDVYAGEVYRIAVDGKNGAQGALALTYAYTVAPPKADVAVTLSAAPDAVAVGDAVTLTATVSNGGPQGGADVLLTVTLPAELTFVGAPTGCTHAASVVDCVVGTLAIGAVQEVVVSTRAVTAGRVQTAAAVGSATTDPVVSNNTASVDTSIAIVGAADDADVPLPAWALWALGMALLAGARRGR</sequence>
<dbReference type="InterPro" id="IPR023828">
    <property type="entry name" value="Peptidase_S8_Ser-AS"/>
</dbReference>
<evidence type="ECO:0000256" key="3">
    <source>
        <dbReference type="ARBA" id="ARBA00022801"/>
    </source>
</evidence>
<dbReference type="Pfam" id="PF00082">
    <property type="entry name" value="Peptidase_S8"/>
    <property type="match status" value="1"/>
</dbReference>
<feature type="domain" description="Peptidase S8/S53" evidence="6">
    <location>
        <begin position="158"/>
        <end position="409"/>
    </location>
</feature>
<dbReference type="InterPro" id="IPR050131">
    <property type="entry name" value="Peptidase_S8_subtilisin-like"/>
</dbReference>
<dbReference type="PANTHER" id="PTHR43806">
    <property type="entry name" value="PEPTIDASE S8"/>
    <property type="match status" value="1"/>
</dbReference>
<dbReference type="GO" id="GO:0006508">
    <property type="term" value="P:proteolysis"/>
    <property type="evidence" value="ECO:0007669"/>
    <property type="project" value="UniProtKB-KW"/>
</dbReference>
<dbReference type="PANTHER" id="PTHR43806:SF11">
    <property type="entry name" value="CEREVISIN-RELATED"/>
    <property type="match status" value="1"/>
</dbReference>
<evidence type="ECO:0000313" key="8">
    <source>
        <dbReference type="EMBL" id="MBT0960251.1"/>
    </source>
</evidence>
<organism evidence="8 9">
    <name type="scientific">Denitromonas iodatirespirans</name>
    <dbReference type="NCBI Taxonomy" id="2795389"/>
    <lineage>
        <taxon>Bacteria</taxon>
        <taxon>Pseudomonadati</taxon>
        <taxon>Pseudomonadota</taxon>
        <taxon>Betaproteobacteria</taxon>
        <taxon>Rhodocyclales</taxon>
        <taxon>Zoogloeaceae</taxon>
        <taxon>Denitromonas</taxon>
    </lineage>
</organism>
<evidence type="ECO:0000256" key="2">
    <source>
        <dbReference type="ARBA" id="ARBA00022670"/>
    </source>
</evidence>
<dbReference type="InterPro" id="IPR047589">
    <property type="entry name" value="DUF11_rpt"/>
</dbReference>
<evidence type="ECO:0000256" key="1">
    <source>
        <dbReference type="ARBA" id="ARBA00011073"/>
    </source>
</evidence>
<comment type="caution">
    <text evidence="8">The sequence shown here is derived from an EMBL/GenBank/DDBJ whole genome shotgun (WGS) entry which is preliminary data.</text>
</comment>
<evidence type="ECO:0000256" key="5">
    <source>
        <dbReference type="PROSITE-ProRule" id="PRU01240"/>
    </source>
</evidence>
<evidence type="ECO:0000259" key="6">
    <source>
        <dbReference type="Pfam" id="PF00082"/>
    </source>
</evidence>
<reference evidence="9" key="1">
    <citation type="journal article" date="2022" name="ISME J.">
        <title>Genetic and phylogenetic analysis of dissimilatory iodate-reducing bacteria identifies potential niches across the world's oceans.</title>
        <authorList>
            <person name="Reyes-Umana V."/>
            <person name="Henning Z."/>
            <person name="Lee K."/>
            <person name="Barnum T.P."/>
            <person name="Coates J.D."/>
        </authorList>
    </citation>
    <scope>NUCLEOTIDE SEQUENCE [LARGE SCALE GENOMIC DNA]</scope>
    <source>
        <strain evidence="9">IR12</strain>
    </source>
</reference>
<protein>
    <submittedName>
        <fullName evidence="8">S8 family serine peptidase</fullName>
    </submittedName>
</protein>
<dbReference type="EMBL" id="JAEKFT010000003">
    <property type="protein sequence ID" value="MBT0960251.1"/>
    <property type="molecule type" value="Genomic_DNA"/>
</dbReference>
<dbReference type="NCBIfam" id="TIGR01451">
    <property type="entry name" value="B_ant_repeat"/>
    <property type="match status" value="1"/>
</dbReference>
<feature type="active site" description="Charge relay system" evidence="5">
    <location>
        <position position="209"/>
    </location>
</feature>
<gene>
    <name evidence="8" type="ORF">I8J34_03600</name>
</gene>
<comment type="similarity">
    <text evidence="1 5">Belongs to the peptidase S8 family.</text>
</comment>
<feature type="active site" description="Charge relay system" evidence="5">
    <location>
        <position position="378"/>
    </location>
</feature>
<dbReference type="GO" id="GO:0004252">
    <property type="term" value="F:serine-type endopeptidase activity"/>
    <property type="evidence" value="ECO:0007669"/>
    <property type="project" value="UniProtKB-UniRule"/>
</dbReference>
<evidence type="ECO:0000259" key="7">
    <source>
        <dbReference type="Pfam" id="PF01345"/>
    </source>
</evidence>
<accession>A0A944HBF8</accession>
<dbReference type="InterPro" id="IPR001434">
    <property type="entry name" value="OmcB-like_DUF11"/>
</dbReference>
<dbReference type="RefSeq" id="WP_214360003.1">
    <property type="nucleotide sequence ID" value="NZ_JAEKFT010000003.1"/>
</dbReference>
<keyword evidence="4 5" id="KW-0720">Serine protease</keyword>
<dbReference type="SUPFAM" id="SSF52743">
    <property type="entry name" value="Subtilisin-like"/>
    <property type="match status" value="1"/>
</dbReference>
<dbReference type="InterPro" id="IPR036852">
    <property type="entry name" value="Peptidase_S8/S53_dom_sf"/>
</dbReference>
<proteinExistence type="inferred from homology"/>
<dbReference type="Gene3D" id="3.40.50.200">
    <property type="entry name" value="Peptidase S8/S53 domain"/>
    <property type="match status" value="1"/>
</dbReference>
<feature type="domain" description="DUF11" evidence="7">
    <location>
        <begin position="569"/>
        <end position="680"/>
    </location>
</feature>